<sequence>MTDITSKLEATLANVTDSLRAFGERAVRDGELNASARSKVDELFATVGNLSAEVQAARQRVAELEGNGAGGDVQHVSVGDMFVASEQFQASAGRWNDRSARATMNIKAALNTASTDAAGSAGALTTPNRLPGFITPPDARLTVRDLIGSGRTDSALIEYVQETGFVNNAAIVAEGALKPESSLKFAKKTDTTHVIAHTMKATRQILSDAPQLASYMNNRLIRGLKVKEDAEILRGTGANDGLLGLIPQATTYAAPTTIAGATRVDQLRLAMLQASLAEYNPSGIVINPIDWAAIELAKDANNQYLIGNARGTLTPTLWGLPVVATQAMAPGEFLVGAFDLAAQIFDQWDARVEIGYVGEDFQRNMITVLAEERLALVVYRPEALISGSFA</sequence>
<dbReference type="InterPro" id="IPR024455">
    <property type="entry name" value="Phage_capsid"/>
</dbReference>
<dbReference type="Proteomes" id="UP000001433">
    <property type="component" value="Segment"/>
</dbReference>
<reference evidence="4 5" key="1">
    <citation type="journal article" date="2007" name="BMC Genomics">
        <title>Comparison of genomes of three Xanthomonas oryzae bacteriophages.</title>
        <authorList>
            <person name="Lee C.N."/>
            <person name="Hu R.M."/>
            <person name="Chow T.Y."/>
            <person name="Lin J.W."/>
            <person name="Chen H.Y."/>
            <person name="Tseng Y.H."/>
            <person name="Weng S.F."/>
        </authorList>
    </citation>
    <scope>NUCLEOTIDE SEQUENCE</scope>
</reference>
<dbReference type="Pfam" id="PF05065">
    <property type="entry name" value="Phage_capsid"/>
    <property type="match status" value="1"/>
</dbReference>
<dbReference type="GeneID" id="5247115"/>
<dbReference type="OrthoDB" id="4097at10239"/>
<dbReference type="InterPro" id="IPR054612">
    <property type="entry name" value="Phage_capsid-like_C"/>
</dbReference>
<keyword evidence="2" id="KW-0946">Virion</keyword>
<feature type="domain" description="Phage capsid-like C-terminal" evidence="3">
    <location>
        <begin position="122"/>
        <end position="387"/>
    </location>
</feature>
<evidence type="ECO:0000256" key="2">
    <source>
        <dbReference type="ARBA" id="ARBA00022844"/>
    </source>
</evidence>
<dbReference type="NCBIfam" id="TIGR01554">
    <property type="entry name" value="major_cap_HK97"/>
    <property type="match status" value="1"/>
</dbReference>
<accession>A5H1N8</accession>
<organism evidence="4 5">
    <name type="scientific">Xanthomonas phage Xop411</name>
    <dbReference type="NCBI Taxonomy" id="2913975"/>
    <lineage>
        <taxon>Viruses</taxon>
        <taxon>Duplodnaviria</taxon>
        <taxon>Heunggongvirae</taxon>
        <taxon>Uroviricota</taxon>
        <taxon>Caudoviricetes</taxon>
        <taxon>Xipdecavirus</taxon>
        <taxon>Xipdecavirus Xop411</taxon>
    </lineage>
</organism>
<dbReference type="GO" id="GO:0044423">
    <property type="term" value="C:virion component"/>
    <property type="evidence" value="ECO:0007669"/>
    <property type="project" value="UniProtKB-KW"/>
</dbReference>
<evidence type="ECO:0000313" key="5">
    <source>
        <dbReference type="Proteomes" id="UP000001433"/>
    </source>
</evidence>
<comment type="subcellular location">
    <subcellularLocation>
        <location evidence="1">Virion</location>
    </subcellularLocation>
</comment>
<dbReference type="EMBL" id="DQ777876">
    <property type="protein sequence ID" value="ABK00157.1"/>
    <property type="molecule type" value="Genomic_DNA"/>
</dbReference>
<dbReference type="RefSeq" id="YP_001285679.1">
    <property type="nucleotide sequence ID" value="NC_009543.1"/>
</dbReference>
<keyword evidence="5" id="KW-1185">Reference proteome</keyword>
<name>A5H1N8_9CAUD</name>
<evidence type="ECO:0000256" key="1">
    <source>
        <dbReference type="ARBA" id="ARBA00004328"/>
    </source>
</evidence>
<evidence type="ECO:0000259" key="3">
    <source>
        <dbReference type="Pfam" id="PF05065"/>
    </source>
</evidence>
<protein>
    <submittedName>
        <fullName evidence="4">p09</fullName>
    </submittedName>
</protein>
<dbReference type="KEGG" id="vg:5247115"/>
<evidence type="ECO:0000313" key="4">
    <source>
        <dbReference type="EMBL" id="ABK00157.1"/>
    </source>
</evidence>
<proteinExistence type="predicted"/>
<dbReference type="SUPFAM" id="SSF56563">
    <property type="entry name" value="Major capsid protein gp5"/>
    <property type="match status" value="1"/>
</dbReference>
<dbReference type="Gene3D" id="3.30.2320.10">
    <property type="entry name" value="hypothetical protein PF0899 domain"/>
    <property type="match status" value="1"/>
</dbReference>
<dbReference type="Gene3D" id="3.30.2400.10">
    <property type="entry name" value="Major capsid protein gp5"/>
    <property type="match status" value="1"/>
</dbReference>